<dbReference type="EMBL" id="ML143392">
    <property type="protein sequence ID" value="TBU32998.1"/>
    <property type="molecule type" value="Genomic_DNA"/>
</dbReference>
<feature type="signal peptide" evidence="1">
    <location>
        <begin position="1"/>
        <end position="26"/>
    </location>
</feature>
<protein>
    <submittedName>
        <fullName evidence="2">Uncharacterized protein</fullName>
    </submittedName>
</protein>
<sequence>MAEGSSNPSSILTNFVTFALLSLTRCRFSDVDCPVQRFPTDLAECFDTGIRSGCEQTLPDESYPPLQIASRLADFNHIIIHPCSPEPADVSWVRCSTRDEMCDWFVDVARRVEETRGVRTIV</sequence>
<name>A0A4Q9MZU2_9APHY</name>
<keyword evidence="1" id="KW-0732">Signal</keyword>
<feature type="chain" id="PRO_5020267819" evidence="1">
    <location>
        <begin position="27"/>
        <end position="122"/>
    </location>
</feature>
<evidence type="ECO:0000256" key="1">
    <source>
        <dbReference type="SAM" id="SignalP"/>
    </source>
</evidence>
<organism evidence="2">
    <name type="scientific">Dichomitus squalens</name>
    <dbReference type="NCBI Taxonomy" id="114155"/>
    <lineage>
        <taxon>Eukaryota</taxon>
        <taxon>Fungi</taxon>
        <taxon>Dikarya</taxon>
        <taxon>Basidiomycota</taxon>
        <taxon>Agaricomycotina</taxon>
        <taxon>Agaricomycetes</taxon>
        <taxon>Polyporales</taxon>
        <taxon>Polyporaceae</taxon>
        <taxon>Dichomitus</taxon>
    </lineage>
</organism>
<dbReference type="Proteomes" id="UP000292957">
    <property type="component" value="Unassembled WGS sequence"/>
</dbReference>
<accession>A0A4Q9MZU2</accession>
<evidence type="ECO:0000313" key="2">
    <source>
        <dbReference type="EMBL" id="TBU32998.1"/>
    </source>
</evidence>
<proteinExistence type="predicted"/>
<reference evidence="2" key="1">
    <citation type="submission" date="2019-01" db="EMBL/GenBank/DDBJ databases">
        <title>Draft genome sequences of three monokaryotic isolates of the white-rot basidiomycete fungus Dichomitus squalens.</title>
        <authorList>
            <consortium name="DOE Joint Genome Institute"/>
            <person name="Lopez S.C."/>
            <person name="Andreopoulos B."/>
            <person name="Pangilinan J."/>
            <person name="Lipzen A."/>
            <person name="Riley R."/>
            <person name="Ahrendt S."/>
            <person name="Ng V."/>
            <person name="Barry K."/>
            <person name="Daum C."/>
            <person name="Grigoriev I.V."/>
            <person name="Hilden K.S."/>
            <person name="Makela M.R."/>
            <person name="de Vries R.P."/>
        </authorList>
    </citation>
    <scope>NUCLEOTIDE SEQUENCE [LARGE SCALE GENOMIC DNA]</scope>
    <source>
        <strain evidence="2">OM18370.1</strain>
    </source>
</reference>
<gene>
    <name evidence="2" type="ORF">BD311DRAFT_749016</name>
</gene>
<dbReference type="AlphaFoldDB" id="A0A4Q9MZU2"/>